<dbReference type="Proteomes" id="UP001433508">
    <property type="component" value="Unassembled WGS sequence"/>
</dbReference>
<keyword evidence="2" id="KW-1185">Reference proteome</keyword>
<reference evidence="2" key="1">
    <citation type="journal article" date="2024" name="Front. Bioeng. Biotechnol.">
        <title>Genome-scale model development and genomic sequencing of the oleaginous clade Lipomyces.</title>
        <authorList>
            <person name="Czajka J.J."/>
            <person name="Han Y."/>
            <person name="Kim J."/>
            <person name="Mondo S.J."/>
            <person name="Hofstad B.A."/>
            <person name="Robles A."/>
            <person name="Haridas S."/>
            <person name="Riley R."/>
            <person name="LaButti K."/>
            <person name="Pangilinan J."/>
            <person name="Andreopoulos W."/>
            <person name="Lipzen A."/>
            <person name="Yan J."/>
            <person name="Wang M."/>
            <person name="Ng V."/>
            <person name="Grigoriev I.V."/>
            <person name="Spatafora J.W."/>
            <person name="Magnuson J.K."/>
            <person name="Baker S.E."/>
            <person name="Pomraning K.R."/>
        </authorList>
    </citation>
    <scope>NUCLEOTIDE SEQUENCE [LARGE SCALE GENOMIC DNA]</scope>
    <source>
        <strain evidence="2">CBS 7786</strain>
    </source>
</reference>
<dbReference type="EMBL" id="MU971402">
    <property type="protein sequence ID" value="KAK9235853.1"/>
    <property type="molecule type" value="Genomic_DNA"/>
</dbReference>
<gene>
    <name evidence="1" type="ORF">V1525DRAFT_408676</name>
</gene>
<name>A0ACC3SW43_LIPKO</name>
<evidence type="ECO:0000313" key="2">
    <source>
        <dbReference type="Proteomes" id="UP001433508"/>
    </source>
</evidence>
<accession>A0ACC3SW43</accession>
<comment type="caution">
    <text evidence="1">The sequence shown here is derived from an EMBL/GenBank/DDBJ whole genome shotgun (WGS) entry which is preliminary data.</text>
</comment>
<proteinExistence type="predicted"/>
<sequence length="194" mass="21687">MHLLNFWSRVWPCRATNTNNRRFQHFRYRQLPKLVRLRVATIEFTTPSAQTLYRTPGMPSATFAVNTRGACDDGSLSYSLPELLQTPTGLALIEIQGTLYAPQPSSDGSPSEIGRLTFDGNTAWLWIGEHQRMEGSVVDLDPPFGVLRRSTAKQSEIQEEGGSPDGAAVEIVEVIRKKILFASRPEPIVNRKMS</sequence>
<evidence type="ECO:0000313" key="1">
    <source>
        <dbReference type="EMBL" id="KAK9235853.1"/>
    </source>
</evidence>
<protein>
    <submittedName>
        <fullName evidence="1">Ctf8-domain-containing protein</fullName>
    </submittedName>
</protein>
<organism evidence="1 2">
    <name type="scientific">Lipomyces kononenkoae</name>
    <name type="common">Yeast</name>
    <dbReference type="NCBI Taxonomy" id="34357"/>
    <lineage>
        <taxon>Eukaryota</taxon>
        <taxon>Fungi</taxon>
        <taxon>Dikarya</taxon>
        <taxon>Ascomycota</taxon>
        <taxon>Saccharomycotina</taxon>
        <taxon>Lipomycetes</taxon>
        <taxon>Lipomycetales</taxon>
        <taxon>Lipomycetaceae</taxon>
        <taxon>Lipomyces</taxon>
    </lineage>
</organism>